<feature type="domain" description="Ubiquitin-like protease family profile" evidence="6">
    <location>
        <begin position="720"/>
        <end position="903"/>
    </location>
</feature>
<accession>A0AAJ5YWQ6</accession>
<evidence type="ECO:0000313" key="7">
    <source>
        <dbReference type="EMBL" id="WFD01117.1"/>
    </source>
</evidence>
<dbReference type="SUPFAM" id="SSF54001">
    <property type="entry name" value="Cysteine proteinases"/>
    <property type="match status" value="1"/>
</dbReference>
<evidence type="ECO:0000256" key="3">
    <source>
        <dbReference type="ARBA" id="ARBA00022801"/>
    </source>
</evidence>
<keyword evidence="2" id="KW-0645">Protease</keyword>
<evidence type="ECO:0000259" key="6">
    <source>
        <dbReference type="PROSITE" id="PS50600"/>
    </source>
</evidence>
<feature type="compositionally biased region" description="Acidic residues" evidence="5">
    <location>
        <begin position="409"/>
        <end position="420"/>
    </location>
</feature>
<dbReference type="AlphaFoldDB" id="A0AAJ5YWQ6"/>
<gene>
    <name evidence="7" type="ORF">MYAM1_003878</name>
</gene>
<dbReference type="PANTHER" id="PTHR12606">
    <property type="entry name" value="SENTRIN/SUMO-SPECIFIC PROTEASE"/>
    <property type="match status" value="1"/>
</dbReference>
<dbReference type="Pfam" id="PF02902">
    <property type="entry name" value="Peptidase_C48"/>
    <property type="match status" value="1"/>
</dbReference>
<dbReference type="GO" id="GO:0016929">
    <property type="term" value="F:deSUMOylase activity"/>
    <property type="evidence" value="ECO:0007669"/>
    <property type="project" value="TreeGrafter"/>
</dbReference>
<dbReference type="GO" id="GO:0005634">
    <property type="term" value="C:nucleus"/>
    <property type="evidence" value="ECO:0007669"/>
    <property type="project" value="TreeGrafter"/>
</dbReference>
<feature type="compositionally biased region" description="Basic and acidic residues" evidence="5">
    <location>
        <begin position="341"/>
        <end position="351"/>
    </location>
</feature>
<feature type="compositionally biased region" description="Polar residues" evidence="5">
    <location>
        <begin position="470"/>
        <end position="486"/>
    </location>
</feature>
<dbReference type="PANTHER" id="PTHR12606:SF141">
    <property type="entry name" value="GH15225P-RELATED"/>
    <property type="match status" value="1"/>
</dbReference>
<keyword evidence="8" id="KW-1185">Reference proteome</keyword>
<feature type="compositionally biased region" description="Basic and acidic residues" evidence="5">
    <location>
        <begin position="422"/>
        <end position="434"/>
    </location>
</feature>
<evidence type="ECO:0000256" key="4">
    <source>
        <dbReference type="ARBA" id="ARBA00022807"/>
    </source>
</evidence>
<dbReference type="GO" id="GO:0006508">
    <property type="term" value="P:proteolysis"/>
    <property type="evidence" value="ECO:0007669"/>
    <property type="project" value="UniProtKB-KW"/>
</dbReference>
<feature type="compositionally biased region" description="Polar residues" evidence="5">
    <location>
        <begin position="67"/>
        <end position="82"/>
    </location>
</feature>
<dbReference type="InterPro" id="IPR038765">
    <property type="entry name" value="Papain-like_cys_pep_sf"/>
</dbReference>
<dbReference type="Proteomes" id="UP001219567">
    <property type="component" value="Chromosome 7"/>
</dbReference>
<keyword evidence="4" id="KW-0788">Thiol protease</keyword>
<dbReference type="GO" id="GO:0016926">
    <property type="term" value="P:protein desumoylation"/>
    <property type="evidence" value="ECO:0007669"/>
    <property type="project" value="TreeGrafter"/>
</dbReference>
<feature type="compositionally biased region" description="Acidic residues" evidence="5">
    <location>
        <begin position="459"/>
        <end position="469"/>
    </location>
</feature>
<evidence type="ECO:0000313" key="8">
    <source>
        <dbReference type="Proteomes" id="UP001219567"/>
    </source>
</evidence>
<keyword evidence="3 7" id="KW-0378">Hydrolase</keyword>
<feature type="compositionally biased region" description="Low complexity" evidence="5">
    <location>
        <begin position="266"/>
        <end position="277"/>
    </location>
</feature>
<proteinExistence type="inferred from homology"/>
<dbReference type="PROSITE" id="PS50600">
    <property type="entry name" value="ULP_PROTEASE"/>
    <property type="match status" value="1"/>
</dbReference>
<feature type="compositionally biased region" description="Polar residues" evidence="5">
    <location>
        <begin position="206"/>
        <end position="223"/>
    </location>
</feature>
<reference evidence="7 8" key="1">
    <citation type="submission" date="2023-03" db="EMBL/GenBank/DDBJ databases">
        <title>Mating type loci evolution in Malassezia.</title>
        <authorList>
            <person name="Coelho M.A."/>
        </authorList>
    </citation>
    <scope>NUCLEOTIDE SEQUENCE [LARGE SCALE GENOMIC DNA]</scope>
    <source>
        <strain evidence="7 8">CBS 9725</strain>
    </source>
</reference>
<feature type="region of interest" description="Disordered" evidence="5">
    <location>
        <begin position="206"/>
        <end position="486"/>
    </location>
</feature>
<sequence>MAKRSRSPDEVMSDSHDTLNNSFVHRWWNHLVAFADLVAHPQRKRRAVDIDPARLTEGHLLDAPNDQRVSNEQETNADSDASISEAARPFDGLGGNAKPSDNGVPTSNLNTHACTNEAGSQKDTVPDSDPSDDPHHEQNAEVMSAPIKNQTQTELSTQAGDQAANESNVLIDKPMSHKQLLHDPSKQGKQYTPLIDAAYLEAHSGSSTIQPQSLEEAHSQSSEEPCLDSPTLESQLPKNDHLDPPTNQSQPWEEDSFETQPIQTPSSLKLSSQALSDSSDESDQLSEDHDHYQLESESGSDDSEAQHSKCSQDSKYNRRSSSSGMEWSERPSDDQGQEGEVENKGESRAGSEAESEAENEAESEAEIEAESEAESETENGAESQEESQAESEAENDYESGIENEHESDGELSWDQQDSDTDIYAHETHQYDSDASKPSIDPSVQSRSGLKDRMSTEVVVIDDSDDDSDSATDQLSVTTQNSESEPISSRYAVTSASALPRNSNFAFSGPRESSFSPKFNNASDLSTKRLFRVSTSTKRISNHVANAANSPRLVSSLGQRRKAPLGHEEFKAQIQNRQQARIASMVYETYRALSHQNRSPPAFADFQSLVKKRSHVQRLLDLENAKASVLSDSKVLDEQAYTQRTLDDLRAREVKARLRLPAKIAPDEQQRADICAARAERRAKHGILGRQPLPKSLPTHIQQQVNRVFQQRGVIASMTGAQVEAHDLAKLGPGQWLNDEVINFYGTLIQQRANEAERLREEARQQKQPPPHEACAFWSVHFFSSYFWQKLQSNGYKGVQRWSRRVDLFTKDLILLPINLGQSHWVCAAINLRLRRFEYYDSIGIARPKVFESLRDYLAQELQAKKQLSIDWTDWQDYFAGESSPQQANGFDCGVFAIQTLEQVSRRDAFLPMPQPLTAASFCKPADGKELAYERMMHAEEYAWNFSQEHMPYLRRRMVHEIASKHLLPS</sequence>
<organism evidence="7 8">
    <name type="scientific">Malassezia yamatoensis</name>
    <dbReference type="NCBI Taxonomy" id="253288"/>
    <lineage>
        <taxon>Eukaryota</taxon>
        <taxon>Fungi</taxon>
        <taxon>Dikarya</taxon>
        <taxon>Basidiomycota</taxon>
        <taxon>Ustilaginomycotina</taxon>
        <taxon>Malasseziomycetes</taxon>
        <taxon>Malasseziales</taxon>
        <taxon>Malasseziaceae</taxon>
        <taxon>Malassezia</taxon>
    </lineage>
</organism>
<protein>
    <submittedName>
        <fullName evidence="7">Ulp1 peptidase</fullName>
        <ecNumber evidence="7">3.4.22.68</ecNumber>
    </submittedName>
</protein>
<feature type="compositionally biased region" description="Basic and acidic residues" evidence="5">
    <location>
        <begin position="304"/>
        <end position="316"/>
    </location>
</feature>
<dbReference type="Gene3D" id="3.40.395.10">
    <property type="entry name" value="Adenoviral Proteinase, Chain A"/>
    <property type="match status" value="1"/>
</dbReference>
<feature type="compositionally biased region" description="Polar residues" evidence="5">
    <location>
        <begin position="103"/>
        <end position="123"/>
    </location>
</feature>
<dbReference type="EMBL" id="CP119949">
    <property type="protein sequence ID" value="WFD01117.1"/>
    <property type="molecule type" value="Genomic_DNA"/>
</dbReference>
<feature type="compositionally biased region" description="Acidic residues" evidence="5">
    <location>
        <begin position="353"/>
        <end position="401"/>
    </location>
</feature>
<name>A0AAJ5YWQ6_9BASI</name>
<dbReference type="InterPro" id="IPR003653">
    <property type="entry name" value="Peptidase_C48_C"/>
</dbReference>
<evidence type="ECO:0000256" key="1">
    <source>
        <dbReference type="ARBA" id="ARBA00005234"/>
    </source>
</evidence>
<evidence type="ECO:0000256" key="5">
    <source>
        <dbReference type="SAM" id="MobiDB-lite"/>
    </source>
</evidence>
<evidence type="ECO:0000256" key="2">
    <source>
        <dbReference type="ARBA" id="ARBA00022670"/>
    </source>
</evidence>
<dbReference type="EC" id="3.4.22.68" evidence="7"/>
<feature type="region of interest" description="Disordered" evidence="5">
    <location>
        <begin position="58"/>
        <end position="138"/>
    </location>
</feature>
<comment type="similarity">
    <text evidence="1">Belongs to the peptidase C48 family.</text>
</comment>